<dbReference type="InterPro" id="IPR011600">
    <property type="entry name" value="Pept_C14_caspase"/>
</dbReference>
<dbReference type="GO" id="GO:0006508">
    <property type="term" value="P:proteolysis"/>
    <property type="evidence" value="ECO:0007669"/>
    <property type="project" value="InterPro"/>
</dbReference>
<dbReference type="PROSITE" id="PS50207">
    <property type="entry name" value="CASPASE_P10"/>
    <property type="match status" value="1"/>
</dbReference>
<dbReference type="eggNOG" id="KOG3573">
    <property type="taxonomic scope" value="Eukaryota"/>
</dbReference>
<dbReference type="PROSITE" id="PS01122">
    <property type="entry name" value="CASPASE_CYS"/>
    <property type="match status" value="1"/>
</dbReference>
<dbReference type="SUPFAM" id="SSF52129">
    <property type="entry name" value="Caspase-like"/>
    <property type="match status" value="1"/>
</dbReference>
<dbReference type="OMA" id="ENTGMNV"/>
<dbReference type="InterPro" id="IPR002398">
    <property type="entry name" value="Pept_C14"/>
</dbReference>
<dbReference type="STRING" id="6412.T1G998"/>
<dbReference type="PANTHER" id="PTHR10454:SF232">
    <property type="entry name" value="AT03047P-RELATED"/>
    <property type="match status" value="1"/>
</dbReference>
<dbReference type="GO" id="GO:0005737">
    <property type="term" value="C:cytoplasm"/>
    <property type="evidence" value="ECO:0000318"/>
    <property type="project" value="GO_Central"/>
</dbReference>
<evidence type="ECO:0000259" key="3">
    <source>
        <dbReference type="PROSITE" id="PS50207"/>
    </source>
</evidence>
<gene>
    <name evidence="6" type="primary">20217645</name>
    <name evidence="5" type="ORF">HELRODRAFT_96017</name>
</gene>
<evidence type="ECO:0000256" key="2">
    <source>
        <dbReference type="RuleBase" id="RU003971"/>
    </source>
</evidence>
<dbReference type="InterPro" id="IPR002138">
    <property type="entry name" value="Pept_C14_p10"/>
</dbReference>
<feature type="domain" description="Caspase family p20" evidence="4">
    <location>
        <begin position="23"/>
        <end position="146"/>
    </location>
</feature>
<evidence type="ECO:0000313" key="5">
    <source>
        <dbReference type="EMBL" id="ESN92712.1"/>
    </source>
</evidence>
<organism evidence="6 7">
    <name type="scientific">Helobdella robusta</name>
    <name type="common">Californian leech</name>
    <dbReference type="NCBI Taxonomy" id="6412"/>
    <lineage>
        <taxon>Eukaryota</taxon>
        <taxon>Metazoa</taxon>
        <taxon>Spiralia</taxon>
        <taxon>Lophotrochozoa</taxon>
        <taxon>Annelida</taxon>
        <taxon>Clitellata</taxon>
        <taxon>Hirudinea</taxon>
        <taxon>Rhynchobdellida</taxon>
        <taxon>Glossiphoniidae</taxon>
        <taxon>Helobdella</taxon>
    </lineage>
</organism>
<accession>T1G998</accession>
<evidence type="ECO:0008006" key="8">
    <source>
        <dbReference type="Google" id="ProtNLM"/>
    </source>
</evidence>
<dbReference type="EnsemblMetazoa" id="HelroT96017">
    <property type="protein sequence ID" value="HelroP96017"/>
    <property type="gene ID" value="HelroG96017"/>
</dbReference>
<dbReference type="Gene3D" id="3.40.50.1460">
    <property type="match status" value="1"/>
</dbReference>
<dbReference type="CTD" id="20217645"/>
<evidence type="ECO:0000256" key="1">
    <source>
        <dbReference type="ARBA" id="ARBA00010134"/>
    </source>
</evidence>
<dbReference type="PROSITE" id="PS50208">
    <property type="entry name" value="CASPASE_P20"/>
    <property type="match status" value="1"/>
</dbReference>
<name>T1G998_HELRO</name>
<dbReference type="GO" id="GO:0004197">
    <property type="term" value="F:cysteine-type endopeptidase activity"/>
    <property type="evidence" value="ECO:0000318"/>
    <property type="project" value="GO_Central"/>
</dbReference>
<keyword evidence="7" id="KW-1185">Reference proteome</keyword>
<dbReference type="AlphaFoldDB" id="T1G998"/>
<reference evidence="7" key="1">
    <citation type="submission" date="2012-12" db="EMBL/GenBank/DDBJ databases">
        <authorList>
            <person name="Hellsten U."/>
            <person name="Grimwood J."/>
            <person name="Chapman J.A."/>
            <person name="Shapiro H."/>
            <person name="Aerts A."/>
            <person name="Otillar R.P."/>
            <person name="Terry A.Y."/>
            <person name="Boore J.L."/>
            <person name="Simakov O."/>
            <person name="Marletaz F."/>
            <person name="Cho S.-J."/>
            <person name="Edsinger-Gonzales E."/>
            <person name="Havlak P."/>
            <person name="Kuo D.-H."/>
            <person name="Larsson T."/>
            <person name="Lv J."/>
            <person name="Arendt D."/>
            <person name="Savage R."/>
            <person name="Osoegawa K."/>
            <person name="de Jong P."/>
            <person name="Lindberg D.R."/>
            <person name="Seaver E.C."/>
            <person name="Weisblat D.A."/>
            <person name="Putnam N.H."/>
            <person name="Grigoriev I.V."/>
            <person name="Rokhsar D.S."/>
        </authorList>
    </citation>
    <scope>NUCLEOTIDE SEQUENCE</scope>
</reference>
<feature type="domain" description="Caspase family p10" evidence="3">
    <location>
        <begin position="164"/>
        <end position="260"/>
    </location>
</feature>
<comment type="similarity">
    <text evidence="1 2">Belongs to the peptidase C14A family.</text>
</comment>
<dbReference type="GO" id="GO:0043525">
    <property type="term" value="P:positive regulation of neuron apoptotic process"/>
    <property type="evidence" value="ECO:0000318"/>
    <property type="project" value="GO_Central"/>
</dbReference>
<dbReference type="FunFam" id="3.40.50.1460:FF:000027">
    <property type="entry name" value="GM16490"/>
    <property type="match status" value="1"/>
</dbReference>
<dbReference type="PANTHER" id="PTHR10454">
    <property type="entry name" value="CASPASE"/>
    <property type="match status" value="1"/>
</dbReference>
<reference evidence="5 7" key="2">
    <citation type="journal article" date="2013" name="Nature">
        <title>Insights into bilaterian evolution from three spiralian genomes.</title>
        <authorList>
            <person name="Simakov O."/>
            <person name="Marletaz F."/>
            <person name="Cho S.J."/>
            <person name="Edsinger-Gonzales E."/>
            <person name="Havlak P."/>
            <person name="Hellsten U."/>
            <person name="Kuo D.H."/>
            <person name="Larsson T."/>
            <person name="Lv J."/>
            <person name="Arendt D."/>
            <person name="Savage R."/>
            <person name="Osoegawa K."/>
            <person name="de Jong P."/>
            <person name="Grimwood J."/>
            <person name="Chapman J.A."/>
            <person name="Shapiro H."/>
            <person name="Aerts A."/>
            <person name="Otillar R.P."/>
            <person name="Terry A.Y."/>
            <person name="Boore J.L."/>
            <person name="Grigoriev I.V."/>
            <person name="Lindberg D.R."/>
            <person name="Seaver E.C."/>
            <person name="Weisblat D.A."/>
            <person name="Putnam N.H."/>
            <person name="Rokhsar D.S."/>
        </authorList>
    </citation>
    <scope>NUCLEOTIDE SEQUENCE</scope>
</reference>
<dbReference type="Pfam" id="PF00656">
    <property type="entry name" value="Peptidase_C14"/>
    <property type="match status" value="1"/>
</dbReference>
<proteinExistence type="inferred from homology"/>
<dbReference type="Proteomes" id="UP000015101">
    <property type="component" value="Unassembled WGS sequence"/>
</dbReference>
<sequence length="262" mass="29618">MANSICENLKLEEYNFKSYSIIGKCIIINNEHFHEKTGQSNREGTEIDARNADNAFRRLGFEVTLYNDLSWYEMRNAIQEAAGDDYGNYACLVVVILSHGREGKVYATDGTLQIDSEVVDKFKGENCQSLAGKPKLFFIQACRGSKFDHGVEMRDYVDGVSVNEVRIISSEADIMIAHSSTAGFYSWRNNVDGSWFIESLCNVLNSDLVNDVDLVSLMTLVNKLVSDNYQSKNTDEKFSSNKKQIPCVLSTLRKLVFLRPRD</sequence>
<dbReference type="PRINTS" id="PR00376">
    <property type="entry name" value="IL1BCENZYME"/>
</dbReference>
<dbReference type="GO" id="GO:0006915">
    <property type="term" value="P:apoptotic process"/>
    <property type="evidence" value="ECO:0000318"/>
    <property type="project" value="GO_Central"/>
</dbReference>
<dbReference type="InterPro" id="IPR015917">
    <property type="entry name" value="Pept_C14A"/>
</dbReference>
<dbReference type="KEGG" id="hro:HELRODRAFT_96017"/>
<dbReference type="SMART" id="SM00115">
    <property type="entry name" value="CASc"/>
    <property type="match status" value="1"/>
</dbReference>
<dbReference type="HOGENOM" id="CLU_036904_2_0_1"/>
<dbReference type="CDD" id="cd00032">
    <property type="entry name" value="CASc"/>
    <property type="match status" value="1"/>
</dbReference>
<dbReference type="EMBL" id="AMQM01001838">
    <property type="status" value="NOT_ANNOTATED_CDS"/>
    <property type="molecule type" value="Genomic_DNA"/>
</dbReference>
<dbReference type="InterPro" id="IPR029030">
    <property type="entry name" value="Caspase-like_dom_sf"/>
</dbReference>
<dbReference type="InterPro" id="IPR001309">
    <property type="entry name" value="Pept_C14_p20"/>
</dbReference>
<dbReference type="InterPro" id="IPR033139">
    <property type="entry name" value="Caspase_cys_AS"/>
</dbReference>
<dbReference type="OrthoDB" id="6116485at2759"/>
<dbReference type="GeneID" id="20217645"/>
<dbReference type="InParanoid" id="T1G998"/>
<dbReference type="RefSeq" id="XP_009029017.1">
    <property type="nucleotide sequence ID" value="XM_009030769.1"/>
</dbReference>
<protein>
    <recommendedName>
        <fullName evidence="8">Caspase family p20 domain-containing protein</fullName>
    </recommendedName>
</protein>
<dbReference type="EMBL" id="KB097639">
    <property type="protein sequence ID" value="ESN92712.1"/>
    <property type="molecule type" value="Genomic_DNA"/>
</dbReference>
<evidence type="ECO:0000313" key="6">
    <source>
        <dbReference type="EnsemblMetazoa" id="HelroP96017"/>
    </source>
</evidence>
<evidence type="ECO:0000313" key="7">
    <source>
        <dbReference type="Proteomes" id="UP000015101"/>
    </source>
</evidence>
<reference evidence="6" key="3">
    <citation type="submission" date="2015-06" db="UniProtKB">
        <authorList>
            <consortium name="EnsemblMetazoa"/>
        </authorList>
    </citation>
    <scope>IDENTIFICATION</scope>
</reference>
<evidence type="ECO:0000259" key="4">
    <source>
        <dbReference type="PROSITE" id="PS50208"/>
    </source>
</evidence>